<protein>
    <submittedName>
        <fullName evidence="2">Uncharacterized protein</fullName>
    </submittedName>
</protein>
<comment type="caution">
    <text evidence="2">The sequence shown here is derived from an EMBL/GenBank/DDBJ whole genome shotgun (WGS) entry which is preliminary data.</text>
</comment>
<gene>
    <name evidence="2" type="ORF">Agabi119p4_5361</name>
</gene>
<accession>A0A8H7F1J5</accession>
<proteinExistence type="predicted"/>
<feature type="compositionally biased region" description="Basic residues" evidence="1">
    <location>
        <begin position="171"/>
        <end position="187"/>
    </location>
</feature>
<dbReference type="Proteomes" id="UP000629468">
    <property type="component" value="Unassembled WGS sequence"/>
</dbReference>
<evidence type="ECO:0000313" key="3">
    <source>
        <dbReference type="Proteomes" id="UP000629468"/>
    </source>
</evidence>
<feature type="region of interest" description="Disordered" evidence="1">
    <location>
        <begin position="42"/>
        <end position="88"/>
    </location>
</feature>
<evidence type="ECO:0000313" key="2">
    <source>
        <dbReference type="EMBL" id="KAF7773194.1"/>
    </source>
</evidence>
<reference evidence="2 3" key="1">
    <citation type="journal article" name="Sci. Rep.">
        <title>Telomere-to-telomere assembled and centromere annotated genomes of the two main subspecies of the button mushroom Agaricus bisporus reveal especially polymorphic chromosome ends.</title>
        <authorList>
            <person name="Sonnenberg A.S.M."/>
            <person name="Sedaghat-Telgerd N."/>
            <person name="Lavrijssen B."/>
            <person name="Ohm R.A."/>
            <person name="Hendrickx P.M."/>
            <person name="Scholtmeijer K."/>
            <person name="Baars J.J.P."/>
            <person name="van Peer A."/>
        </authorList>
    </citation>
    <scope>NUCLEOTIDE SEQUENCE [LARGE SCALE GENOMIC DNA]</scope>
    <source>
        <strain evidence="2 3">H119_p4</strain>
    </source>
</reference>
<evidence type="ECO:0000256" key="1">
    <source>
        <dbReference type="SAM" id="MobiDB-lite"/>
    </source>
</evidence>
<dbReference type="AlphaFoldDB" id="A0A8H7F1J5"/>
<sequence>MNQLQHSLSALSEDQLRKMVARVVSKDPYFCDVIAMELGETEVNRGGDGDFDDVSTTMTSNNDPSSWKKNRKRSLRHRSNRPRTLSNTFVHFPPTSFNTDSDQEEYHCYHSGHLETEEYEFLTGRTGVQAFGVQTVFMWSCCEGDETSPGCTASSANRHGYSKPTNLGRRCPQKKNSKSLSVRRRRA</sequence>
<name>A0A8H7F1J5_AGABI</name>
<feature type="region of interest" description="Disordered" evidence="1">
    <location>
        <begin position="147"/>
        <end position="187"/>
    </location>
</feature>
<feature type="compositionally biased region" description="Basic residues" evidence="1">
    <location>
        <begin position="68"/>
        <end position="81"/>
    </location>
</feature>
<dbReference type="EMBL" id="JABXXO010000007">
    <property type="protein sequence ID" value="KAF7773194.1"/>
    <property type="molecule type" value="Genomic_DNA"/>
</dbReference>
<feature type="compositionally biased region" description="Polar residues" evidence="1">
    <location>
        <begin position="54"/>
        <end position="67"/>
    </location>
</feature>
<organism evidence="2 3">
    <name type="scientific">Agaricus bisporus var. burnettii</name>
    <dbReference type="NCBI Taxonomy" id="192524"/>
    <lineage>
        <taxon>Eukaryota</taxon>
        <taxon>Fungi</taxon>
        <taxon>Dikarya</taxon>
        <taxon>Basidiomycota</taxon>
        <taxon>Agaricomycotina</taxon>
        <taxon>Agaricomycetes</taxon>
        <taxon>Agaricomycetidae</taxon>
        <taxon>Agaricales</taxon>
        <taxon>Agaricineae</taxon>
        <taxon>Agaricaceae</taxon>
        <taxon>Agaricus</taxon>
    </lineage>
</organism>